<evidence type="ECO:0000313" key="2">
    <source>
        <dbReference type="Proteomes" id="UP001428774"/>
    </source>
</evidence>
<dbReference type="Proteomes" id="UP001428774">
    <property type="component" value="Unassembled WGS sequence"/>
</dbReference>
<protein>
    <submittedName>
        <fullName evidence="1">Sarcosine oxidase subunit gamma</fullName>
    </submittedName>
</protein>
<reference evidence="1 2" key="1">
    <citation type="submission" date="2024-05" db="EMBL/GenBank/DDBJ databases">
        <title>Genome sequence of Ponticoccus litoralis KCCM 90028.</title>
        <authorList>
            <person name="Kim J.M."/>
            <person name="Lee J.K."/>
            <person name="Choi B.J."/>
            <person name="Bayburt H."/>
            <person name="Baek J.H."/>
            <person name="Jeon C.O."/>
        </authorList>
    </citation>
    <scope>NUCLEOTIDE SEQUENCE [LARGE SCALE GENOMIC DNA]</scope>
    <source>
        <strain evidence="1 2">KCCM 90028</strain>
    </source>
</reference>
<accession>A0AAW9SHD5</accession>
<dbReference type="Gene3D" id="3.30.1360.120">
    <property type="entry name" value="Probable tRNA modification gtpase trme, domain 1"/>
    <property type="match status" value="1"/>
</dbReference>
<dbReference type="EMBL" id="JBDNCH010000005">
    <property type="protein sequence ID" value="MEN9063569.1"/>
    <property type="molecule type" value="Genomic_DNA"/>
</dbReference>
<organism evidence="1 2">
    <name type="scientific">Ponticoccus litoralis</name>
    <dbReference type="NCBI Taxonomy" id="422297"/>
    <lineage>
        <taxon>Bacteria</taxon>
        <taxon>Pseudomonadati</taxon>
        <taxon>Pseudomonadota</taxon>
        <taxon>Alphaproteobacteria</taxon>
        <taxon>Rhodobacterales</taxon>
        <taxon>Roseobacteraceae</taxon>
        <taxon>Ponticoccus</taxon>
    </lineage>
</organism>
<dbReference type="Gene3D" id="3.30.70.1520">
    <property type="entry name" value="Heterotetrameric sarcosine oxidase"/>
    <property type="match status" value="1"/>
</dbReference>
<name>A0AAW9SHD5_9RHOB</name>
<dbReference type="RefSeq" id="WP_347168666.1">
    <property type="nucleotide sequence ID" value="NZ_JBDNCH010000005.1"/>
</dbReference>
<evidence type="ECO:0000313" key="1">
    <source>
        <dbReference type="EMBL" id="MEN9063569.1"/>
    </source>
</evidence>
<sequence>MHDLIAITPLGGHEPRRDHHHGQDLIEVTDVALASVAARLGQEAAGAALVAEVTGAEAPAPGRASSSAFWMGPDQWMVEAPFATQEDLAREIAGKASGVASVTEQTDAWCRFDLKGDRLGDVLERVCNADVRRFTGGEAIRTAIEHLGCFLVVRAPGHFSVIGPRSSAGSLHHALLTGMHSAL</sequence>
<dbReference type="InterPro" id="IPR027266">
    <property type="entry name" value="TrmE/GcvT-like"/>
</dbReference>
<dbReference type="AlphaFoldDB" id="A0AAW9SHD5"/>
<comment type="caution">
    <text evidence="1">The sequence shown here is derived from an EMBL/GenBank/DDBJ whole genome shotgun (WGS) entry which is preliminary data.</text>
</comment>
<dbReference type="SUPFAM" id="SSF103025">
    <property type="entry name" value="Folate-binding domain"/>
    <property type="match status" value="1"/>
</dbReference>
<gene>
    <name evidence="1" type="ORF">ABFB10_23740</name>
</gene>
<proteinExistence type="predicted"/>
<keyword evidence="2" id="KW-1185">Reference proteome</keyword>